<dbReference type="Gene3D" id="3.40.50.2000">
    <property type="entry name" value="Glycogen Phosphorylase B"/>
    <property type="match status" value="2"/>
</dbReference>
<keyword evidence="3" id="KW-1185">Reference proteome</keyword>
<feature type="domain" description="Erythromycin biosynthesis protein CIII-like C-terminal" evidence="1">
    <location>
        <begin position="279"/>
        <end position="377"/>
    </location>
</feature>
<proteinExistence type="predicted"/>
<name>I3CI92_9GAMM</name>
<evidence type="ECO:0000313" key="2">
    <source>
        <dbReference type="EMBL" id="EIJ43335.1"/>
    </source>
</evidence>
<organism evidence="2 3">
    <name type="scientific">Beggiatoa alba B18LD</name>
    <dbReference type="NCBI Taxonomy" id="395493"/>
    <lineage>
        <taxon>Bacteria</taxon>
        <taxon>Pseudomonadati</taxon>
        <taxon>Pseudomonadota</taxon>
        <taxon>Gammaproteobacteria</taxon>
        <taxon>Thiotrichales</taxon>
        <taxon>Thiotrichaceae</taxon>
        <taxon>Beggiatoa</taxon>
    </lineage>
</organism>
<dbReference type="OrthoDB" id="9805366at2"/>
<dbReference type="eggNOG" id="COG1819">
    <property type="taxonomic scope" value="Bacteria"/>
</dbReference>
<dbReference type="SUPFAM" id="SSF53756">
    <property type="entry name" value="UDP-Glycosyltransferase/glycogen phosphorylase"/>
    <property type="match status" value="1"/>
</dbReference>
<reference evidence="2 3" key="1">
    <citation type="submission" date="2011-11" db="EMBL/GenBank/DDBJ databases">
        <title>Improved High-Quality Draft sequence of Beggiatoa alba B18lD.</title>
        <authorList>
            <consortium name="US DOE Joint Genome Institute"/>
            <person name="Lucas S."/>
            <person name="Han J."/>
            <person name="Lapidus A."/>
            <person name="Cheng J.-F."/>
            <person name="Goodwin L."/>
            <person name="Pitluck S."/>
            <person name="Peters L."/>
            <person name="Mikhailova N."/>
            <person name="Held B."/>
            <person name="Detter J.C."/>
            <person name="Han C."/>
            <person name="Tapia R."/>
            <person name="Land M."/>
            <person name="Hauser L."/>
            <person name="Kyrpides N."/>
            <person name="Ivanova N."/>
            <person name="Pagani I."/>
            <person name="Samuel K."/>
            <person name="Teske A."/>
            <person name="Mueller J."/>
            <person name="Woyke T."/>
        </authorList>
    </citation>
    <scope>NUCLEOTIDE SEQUENCE [LARGE SCALE GENOMIC DNA]</scope>
    <source>
        <strain evidence="2 3">B18LD</strain>
    </source>
</reference>
<dbReference type="AlphaFoldDB" id="I3CI92"/>
<dbReference type="Proteomes" id="UP000005744">
    <property type="component" value="Unassembled WGS sequence"/>
</dbReference>
<gene>
    <name evidence="2" type="ORF">BegalDRAFT_2490</name>
</gene>
<dbReference type="InterPro" id="IPR002213">
    <property type="entry name" value="UDP_glucos_trans"/>
</dbReference>
<dbReference type="GO" id="GO:0017000">
    <property type="term" value="P:antibiotic biosynthetic process"/>
    <property type="evidence" value="ECO:0007669"/>
    <property type="project" value="UniProtKB-ARBA"/>
</dbReference>
<protein>
    <submittedName>
        <fullName evidence="2">Glycosyl transferase, UDP-glucuronosyltransferase</fullName>
    </submittedName>
</protein>
<accession>I3CI92</accession>
<dbReference type="HOGENOM" id="CLU_000537_8_0_6"/>
<dbReference type="InterPro" id="IPR010610">
    <property type="entry name" value="EryCIII-like_C"/>
</dbReference>
<keyword evidence="2" id="KW-0808">Transferase</keyword>
<dbReference type="PANTHER" id="PTHR48050">
    <property type="entry name" value="STEROL 3-BETA-GLUCOSYLTRANSFERASE"/>
    <property type="match status" value="1"/>
</dbReference>
<evidence type="ECO:0000313" key="3">
    <source>
        <dbReference type="Proteomes" id="UP000005744"/>
    </source>
</evidence>
<dbReference type="STRING" id="395493.BegalDRAFT_2490"/>
<dbReference type="InterPro" id="IPR050426">
    <property type="entry name" value="Glycosyltransferase_28"/>
</dbReference>
<dbReference type="GO" id="GO:0016758">
    <property type="term" value="F:hexosyltransferase activity"/>
    <property type="evidence" value="ECO:0007669"/>
    <property type="project" value="UniProtKB-ARBA"/>
</dbReference>
<dbReference type="Pfam" id="PF06722">
    <property type="entry name" value="EryCIII-like_C"/>
    <property type="match status" value="1"/>
</dbReference>
<dbReference type="CDD" id="cd03784">
    <property type="entry name" value="GT1_Gtf-like"/>
    <property type="match status" value="1"/>
</dbReference>
<dbReference type="RefSeq" id="WP_002690429.1">
    <property type="nucleotide sequence ID" value="NZ_JH600070.1"/>
</dbReference>
<sequence length="403" mass="45583">MPTIVITTIGTLGDHLPYVELGKYLQRRGHQVRMAINEAMMPLAIRAGLATVLCGVRMGEQEAQQNARDWNHWDSSLYQAQILGWQTYLKRETPLAFKQLLEACVDADLLICGYQRQSLGALIGQKTGIAWIATSLMPAIHNYLSETNLVTQAFERTLNEIAEELGLQPRWEIPKNHAILASSPHFSSVNPINAFYQQTGFWFYEEQDWQTWQADSALQHFLNRFHSPLLLSFSSLPLQDARSVLALHVRAAAKLGCGLLVQRGWADFNVSLLPDDCDPDAVFFTDFIPHDWLFSRISAIIHHGGIGTLARAIRNNCPMLVEPYGNDQFFNAKQVLVHEIGAVAHPQKVTVEGLVRLLTQKVLTESCRHNVRQLGEKIRAENGLERASQFIEAVHERHEKHER</sequence>
<dbReference type="PANTHER" id="PTHR48050:SF13">
    <property type="entry name" value="STEROL 3-BETA-GLUCOSYLTRANSFERASE UGT80A2"/>
    <property type="match status" value="1"/>
</dbReference>
<dbReference type="GO" id="GO:0008194">
    <property type="term" value="F:UDP-glycosyltransferase activity"/>
    <property type="evidence" value="ECO:0007669"/>
    <property type="project" value="InterPro"/>
</dbReference>
<evidence type="ECO:0000259" key="1">
    <source>
        <dbReference type="Pfam" id="PF06722"/>
    </source>
</evidence>
<dbReference type="EMBL" id="JH600070">
    <property type="protein sequence ID" value="EIJ43335.1"/>
    <property type="molecule type" value="Genomic_DNA"/>
</dbReference>